<dbReference type="EMBL" id="CAJVCH010141667">
    <property type="protein sequence ID" value="CAG7726913.1"/>
    <property type="molecule type" value="Genomic_DNA"/>
</dbReference>
<sequence length="35" mass="3787">TVIDSVKGTPAYSECCQQAKWDLAGKNNDADRQSS</sequence>
<protein>
    <submittedName>
        <fullName evidence="1">Uncharacterized protein</fullName>
    </submittedName>
</protein>
<reference evidence="1" key="1">
    <citation type="submission" date="2021-06" db="EMBL/GenBank/DDBJ databases">
        <authorList>
            <person name="Hodson N. C."/>
            <person name="Mongue J. A."/>
            <person name="Jaron S. K."/>
        </authorList>
    </citation>
    <scope>NUCLEOTIDE SEQUENCE</scope>
</reference>
<accession>A0A8J2JZP8</accession>
<keyword evidence="2" id="KW-1185">Reference proteome</keyword>
<comment type="caution">
    <text evidence="1">The sequence shown here is derived from an EMBL/GenBank/DDBJ whole genome shotgun (WGS) entry which is preliminary data.</text>
</comment>
<proteinExistence type="predicted"/>
<organism evidence="1 2">
    <name type="scientific">Allacma fusca</name>
    <dbReference type="NCBI Taxonomy" id="39272"/>
    <lineage>
        <taxon>Eukaryota</taxon>
        <taxon>Metazoa</taxon>
        <taxon>Ecdysozoa</taxon>
        <taxon>Arthropoda</taxon>
        <taxon>Hexapoda</taxon>
        <taxon>Collembola</taxon>
        <taxon>Symphypleona</taxon>
        <taxon>Sminthuridae</taxon>
        <taxon>Allacma</taxon>
    </lineage>
</organism>
<feature type="non-terminal residue" evidence="1">
    <location>
        <position position="35"/>
    </location>
</feature>
<dbReference type="AlphaFoldDB" id="A0A8J2JZP8"/>
<evidence type="ECO:0000313" key="2">
    <source>
        <dbReference type="Proteomes" id="UP000708208"/>
    </source>
</evidence>
<dbReference type="Proteomes" id="UP000708208">
    <property type="component" value="Unassembled WGS sequence"/>
</dbReference>
<name>A0A8J2JZP8_9HEXA</name>
<evidence type="ECO:0000313" key="1">
    <source>
        <dbReference type="EMBL" id="CAG7726913.1"/>
    </source>
</evidence>
<gene>
    <name evidence="1" type="ORF">AFUS01_LOCUS15789</name>
</gene>